<protein>
    <submittedName>
        <fullName evidence="2">Uncharacterized protein</fullName>
    </submittedName>
</protein>
<evidence type="ECO:0000256" key="1">
    <source>
        <dbReference type="SAM" id="SignalP"/>
    </source>
</evidence>
<proteinExistence type="predicted"/>
<sequence length="235" mass="27670">MSKSLMNYCVFFVFFSVGYGQSLSHSENRCLICEDEYLRPIESTPIAIEAEDDDTTEIELVRMLEDEVNRIETTKWRTKSVDLNSLKNEAEELRYSFRNGELSENETLDRKVLIQERLDDYNIERNMTKMSALTFWTSIPVIKERMQIIKDQIHDGEQCSHQLKALKRLEALEHILEIKSQQLKDVYEYYHVNDDVAKAINNILSDILNDIVDKRLGLLGADTKKECKWWSWLFC</sequence>
<gene>
    <name evidence="2" type="ORF">AB6A40_007092</name>
</gene>
<keyword evidence="3" id="KW-1185">Reference proteome</keyword>
<organism evidence="2 3">
    <name type="scientific">Gnathostoma spinigerum</name>
    <dbReference type="NCBI Taxonomy" id="75299"/>
    <lineage>
        <taxon>Eukaryota</taxon>
        <taxon>Metazoa</taxon>
        <taxon>Ecdysozoa</taxon>
        <taxon>Nematoda</taxon>
        <taxon>Chromadorea</taxon>
        <taxon>Rhabditida</taxon>
        <taxon>Spirurina</taxon>
        <taxon>Gnathostomatomorpha</taxon>
        <taxon>Gnathostomatoidea</taxon>
        <taxon>Gnathostomatidae</taxon>
        <taxon>Gnathostoma</taxon>
    </lineage>
</organism>
<comment type="caution">
    <text evidence="2">The sequence shown here is derived from an EMBL/GenBank/DDBJ whole genome shotgun (WGS) entry which is preliminary data.</text>
</comment>
<reference evidence="2 3" key="1">
    <citation type="submission" date="2024-08" db="EMBL/GenBank/DDBJ databases">
        <title>Gnathostoma spinigerum genome.</title>
        <authorList>
            <person name="Gonzalez-Bertolin B."/>
            <person name="Monzon S."/>
            <person name="Zaballos A."/>
            <person name="Jimenez P."/>
            <person name="Dekumyoy P."/>
            <person name="Varona S."/>
            <person name="Cuesta I."/>
            <person name="Sumanam S."/>
            <person name="Adisakwattana P."/>
            <person name="Gasser R.B."/>
            <person name="Hernandez-Gonzalez A."/>
            <person name="Young N.D."/>
            <person name="Perteguer M.J."/>
        </authorList>
    </citation>
    <scope>NUCLEOTIDE SEQUENCE [LARGE SCALE GENOMIC DNA]</scope>
    <source>
        <strain evidence="2">AL3</strain>
        <tissue evidence="2">Liver</tissue>
    </source>
</reference>
<name>A0ABD6ETL4_9BILA</name>
<accession>A0ABD6ETL4</accession>
<feature type="chain" id="PRO_5044890436" evidence="1">
    <location>
        <begin position="21"/>
        <end position="235"/>
    </location>
</feature>
<dbReference type="Proteomes" id="UP001608902">
    <property type="component" value="Unassembled WGS sequence"/>
</dbReference>
<feature type="signal peptide" evidence="1">
    <location>
        <begin position="1"/>
        <end position="20"/>
    </location>
</feature>
<dbReference type="AlphaFoldDB" id="A0ABD6ETL4"/>
<evidence type="ECO:0000313" key="2">
    <source>
        <dbReference type="EMBL" id="MFH4980383.1"/>
    </source>
</evidence>
<evidence type="ECO:0000313" key="3">
    <source>
        <dbReference type="Proteomes" id="UP001608902"/>
    </source>
</evidence>
<keyword evidence="1" id="KW-0732">Signal</keyword>
<dbReference type="EMBL" id="JBGFUD010005474">
    <property type="protein sequence ID" value="MFH4980383.1"/>
    <property type="molecule type" value="Genomic_DNA"/>
</dbReference>